<name>A0A7Z0MNA6_9GAMM</name>
<sequence>MAHLKTQGFNVQDNVIEDIQKIKDQYTISRPLASCHTAVINGYIVEGHVPASDIRHVN</sequence>
<gene>
    <name evidence="1" type="ORF">H0A75_03480</name>
</gene>
<proteinExistence type="predicted"/>
<evidence type="ECO:0000313" key="1">
    <source>
        <dbReference type="EMBL" id="NYT46829.1"/>
    </source>
</evidence>
<dbReference type="InterPro" id="IPR007332">
    <property type="entry name" value="DUF411"/>
</dbReference>
<evidence type="ECO:0000313" key="2">
    <source>
        <dbReference type="Proteomes" id="UP000537890"/>
    </source>
</evidence>
<reference evidence="1 2" key="1">
    <citation type="submission" date="2020-05" db="EMBL/GenBank/DDBJ databases">
        <title>Horizontal transmission and recombination maintain forever young bacterial symbiont genomes.</title>
        <authorList>
            <person name="Russell S.L."/>
            <person name="Pepper-Tunick E."/>
            <person name="Svedberg J."/>
            <person name="Byrne A."/>
            <person name="Ruelas Castillo J."/>
            <person name="Vollmers C."/>
            <person name="Beinart R.A."/>
            <person name="Corbett-Detig R."/>
        </authorList>
    </citation>
    <scope>NUCLEOTIDE SEQUENCE [LARGE SCALE GENOMIC DNA]</scope>
    <source>
        <strain evidence="1">4727-3</strain>
    </source>
</reference>
<dbReference type="Pfam" id="PF04214">
    <property type="entry name" value="DUF411"/>
    <property type="match status" value="1"/>
</dbReference>
<accession>A0A7Z0MNA6</accession>
<dbReference type="Proteomes" id="UP000537890">
    <property type="component" value="Unassembled WGS sequence"/>
</dbReference>
<comment type="caution">
    <text evidence="1">The sequence shown here is derived from an EMBL/GenBank/DDBJ whole genome shotgun (WGS) entry which is preliminary data.</text>
</comment>
<protein>
    <submittedName>
        <fullName evidence="1">Uncharacterized protein</fullName>
    </submittedName>
</protein>
<dbReference type="AlphaFoldDB" id="A0A7Z0MNA6"/>
<dbReference type="EMBL" id="JACCHS010000045">
    <property type="protein sequence ID" value="NYT46829.1"/>
    <property type="molecule type" value="Genomic_DNA"/>
</dbReference>
<organism evidence="1 2">
    <name type="scientific">Candidatus Methanofishera endochildressiae</name>
    <dbReference type="NCBI Taxonomy" id="2738884"/>
    <lineage>
        <taxon>Bacteria</taxon>
        <taxon>Pseudomonadati</taxon>
        <taxon>Pseudomonadota</taxon>
        <taxon>Gammaproteobacteria</taxon>
        <taxon>Candidatus Methanofishera</taxon>
    </lineage>
</organism>